<evidence type="ECO:0000256" key="10">
    <source>
        <dbReference type="SAM" id="Phobius"/>
    </source>
</evidence>
<keyword evidence="13" id="KW-1185">Reference proteome</keyword>
<reference evidence="12" key="2">
    <citation type="submission" date="2024-09" db="EMBL/GenBank/DDBJ databases">
        <authorList>
            <person name="Veyrier F.J."/>
        </authorList>
    </citation>
    <scope>NUCLEOTIDE SEQUENCE</scope>
    <source>
        <strain evidence="12">17694</strain>
    </source>
</reference>
<dbReference type="InterPro" id="IPR005254">
    <property type="entry name" value="Heme_biosyn_assoc_TPR_pro"/>
</dbReference>
<organism evidence="12 13">
    <name type="scientific">Conchiformibius kuhniae</name>
    <dbReference type="NCBI Taxonomy" id="211502"/>
    <lineage>
        <taxon>Bacteria</taxon>
        <taxon>Pseudomonadati</taxon>
        <taxon>Pseudomonadota</taxon>
        <taxon>Betaproteobacteria</taxon>
        <taxon>Neisseriales</taxon>
        <taxon>Neisseriaceae</taxon>
        <taxon>Conchiformibius</taxon>
    </lineage>
</organism>
<keyword evidence="4" id="KW-1003">Cell membrane</keyword>
<feature type="transmembrane region" description="Helical" evidence="10">
    <location>
        <begin position="44"/>
        <end position="67"/>
    </location>
</feature>
<comment type="pathway">
    <text evidence="3">Porphyrin-containing compound metabolism; protoheme biosynthesis.</text>
</comment>
<keyword evidence="7 10" id="KW-1133">Transmembrane helix</keyword>
<comment type="function">
    <text evidence="1">Involved in a late step of protoheme IX synthesis.</text>
</comment>
<reference evidence="12" key="1">
    <citation type="journal article" date="2022" name="Res Sq">
        <title>Evolution of multicellular longitudinally dividing oral cavity symbionts (Neisseriaceae).</title>
        <authorList>
            <person name="Nyongesa S."/>
            <person name="Weber P."/>
            <person name="Bernet E."/>
            <person name="Pullido F."/>
            <person name="Nieckarz M."/>
            <person name="Delaby M."/>
            <person name="Nieves C."/>
            <person name="Viehboeck T."/>
            <person name="Krause N."/>
            <person name="Rivera-Millot A."/>
            <person name="Nakamura A."/>
            <person name="Vischer N."/>
            <person name="VanNieuwenhze M."/>
            <person name="Brun Y."/>
            <person name="Cava F."/>
            <person name="Bulgheresi S."/>
            <person name="Veyrier F."/>
        </authorList>
    </citation>
    <scope>NUCLEOTIDE SEQUENCE</scope>
    <source>
        <strain evidence="12">17694</strain>
    </source>
</reference>
<keyword evidence="9" id="KW-0627">Porphyrin biosynthesis</keyword>
<dbReference type="InterPro" id="IPR010817">
    <property type="entry name" value="HemY_N"/>
</dbReference>
<evidence type="ECO:0000259" key="11">
    <source>
        <dbReference type="Pfam" id="PF07219"/>
    </source>
</evidence>
<accession>A0A8T9MVI6</accession>
<dbReference type="GO" id="GO:0042168">
    <property type="term" value="P:heme metabolic process"/>
    <property type="evidence" value="ECO:0007669"/>
    <property type="project" value="InterPro"/>
</dbReference>
<comment type="subcellular location">
    <subcellularLocation>
        <location evidence="2">Cell inner membrane</location>
        <topology evidence="2">Multi-pass membrane protein</topology>
    </subcellularLocation>
</comment>
<dbReference type="InterPro" id="IPR011990">
    <property type="entry name" value="TPR-like_helical_dom_sf"/>
</dbReference>
<evidence type="ECO:0000256" key="1">
    <source>
        <dbReference type="ARBA" id="ARBA00002962"/>
    </source>
</evidence>
<dbReference type="NCBIfam" id="TIGR00540">
    <property type="entry name" value="TPR_hemY_coli"/>
    <property type="match status" value="1"/>
</dbReference>
<gene>
    <name evidence="12" type="ORF">LVJ77_02375</name>
</gene>
<dbReference type="RefSeq" id="WP_027008781.1">
    <property type="nucleotide sequence ID" value="NZ_CP091521.1"/>
</dbReference>
<evidence type="ECO:0000256" key="7">
    <source>
        <dbReference type="ARBA" id="ARBA00022989"/>
    </source>
</evidence>
<dbReference type="GO" id="GO:0005886">
    <property type="term" value="C:plasma membrane"/>
    <property type="evidence" value="ECO:0007669"/>
    <property type="project" value="UniProtKB-SubCell"/>
</dbReference>
<evidence type="ECO:0000313" key="12">
    <source>
        <dbReference type="EMBL" id="UOP05134.1"/>
    </source>
</evidence>
<keyword evidence="8 10" id="KW-0472">Membrane</keyword>
<proteinExistence type="predicted"/>
<protein>
    <submittedName>
        <fullName evidence="12">Heme biosynthesis HemY N-terminal domain-containing protein</fullName>
    </submittedName>
</protein>
<dbReference type="Pfam" id="PF07219">
    <property type="entry name" value="HemY_N"/>
    <property type="match status" value="1"/>
</dbReference>
<evidence type="ECO:0000313" key="13">
    <source>
        <dbReference type="Proteomes" id="UP000831534"/>
    </source>
</evidence>
<sequence>MQGLIWIIVLFGTAMVVAVAAHSYSGNVYIQVEQMLIRMNLHLFAVGLVLGVCALYFLVKLLFGMLATPGKIGRFGSTRKYRKAVEALNHAGVAYFEGRYDKAAHEAAKVLANKHAGDNRILALMIGAQAAHHNGNTAQMNRYLAQMAENLPPKAQLPRYLLGAENALASGKHQDAAANLKAAENIERNLNALLQLQLRLAEEQGDAADILDKTDRLQKAGGISEAEALRRRNTAFARLIAQAGNAAELKAALKRIPNAQKAGALCVPAAEQHEKLGLYADAVAWINSYYPHTHHQGLLPVLSRCVRYLGDAEQRKAIETAEGWLKNRPEDAHLLMYLGELAYNKQLWGKAQSYFEASIALEPSVQARLALAKVFDEINTPALADEQRRLVLGNIAAE</sequence>
<evidence type="ECO:0000256" key="2">
    <source>
        <dbReference type="ARBA" id="ARBA00004429"/>
    </source>
</evidence>
<evidence type="ECO:0000256" key="9">
    <source>
        <dbReference type="ARBA" id="ARBA00023244"/>
    </source>
</evidence>
<evidence type="ECO:0000256" key="5">
    <source>
        <dbReference type="ARBA" id="ARBA00022519"/>
    </source>
</evidence>
<dbReference type="EMBL" id="CP091521">
    <property type="protein sequence ID" value="UOP05134.1"/>
    <property type="molecule type" value="Genomic_DNA"/>
</dbReference>
<feature type="domain" description="HemY N-terminal" evidence="11">
    <location>
        <begin position="26"/>
        <end position="135"/>
    </location>
</feature>
<dbReference type="KEGG" id="ckh:LVJ77_02375"/>
<dbReference type="AlphaFoldDB" id="A0A8T9MVI6"/>
<dbReference type="SUPFAM" id="SSF48452">
    <property type="entry name" value="TPR-like"/>
    <property type="match status" value="1"/>
</dbReference>
<keyword evidence="5" id="KW-0997">Cell inner membrane</keyword>
<dbReference type="Gene3D" id="1.25.40.10">
    <property type="entry name" value="Tetratricopeptide repeat domain"/>
    <property type="match status" value="1"/>
</dbReference>
<dbReference type="Proteomes" id="UP000831534">
    <property type="component" value="Chromosome"/>
</dbReference>
<dbReference type="GO" id="GO:0006779">
    <property type="term" value="P:porphyrin-containing compound biosynthetic process"/>
    <property type="evidence" value="ECO:0007669"/>
    <property type="project" value="UniProtKB-KW"/>
</dbReference>
<evidence type="ECO:0000256" key="3">
    <source>
        <dbReference type="ARBA" id="ARBA00004744"/>
    </source>
</evidence>
<evidence type="ECO:0000256" key="8">
    <source>
        <dbReference type="ARBA" id="ARBA00023136"/>
    </source>
</evidence>
<name>A0A8T9MVI6_9NEIS</name>
<evidence type="ECO:0000256" key="6">
    <source>
        <dbReference type="ARBA" id="ARBA00022692"/>
    </source>
</evidence>
<keyword evidence="6 10" id="KW-0812">Transmembrane</keyword>
<evidence type="ECO:0000256" key="4">
    <source>
        <dbReference type="ARBA" id="ARBA00022475"/>
    </source>
</evidence>